<dbReference type="EMBL" id="LXQA010030512">
    <property type="protein sequence ID" value="MCH95715.1"/>
    <property type="molecule type" value="Genomic_DNA"/>
</dbReference>
<keyword evidence="3" id="KW-1185">Reference proteome</keyword>
<feature type="region of interest" description="Disordered" evidence="1">
    <location>
        <begin position="1"/>
        <end position="29"/>
    </location>
</feature>
<proteinExistence type="predicted"/>
<evidence type="ECO:0000313" key="3">
    <source>
        <dbReference type="Proteomes" id="UP000265520"/>
    </source>
</evidence>
<evidence type="ECO:0000256" key="1">
    <source>
        <dbReference type="SAM" id="MobiDB-lite"/>
    </source>
</evidence>
<name>A0A392N9C6_9FABA</name>
<comment type="caution">
    <text evidence="2">The sequence shown here is derived from an EMBL/GenBank/DDBJ whole genome shotgun (WGS) entry which is preliminary data.</text>
</comment>
<sequence>LPDKGDQAASPVEYSQRRRKCMDEKKASA</sequence>
<protein>
    <submittedName>
        <fullName evidence="2">Uncharacterized protein</fullName>
    </submittedName>
</protein>
<accession>A0A392N9C6</accession>
<organism evidence="2 3">
    <name type="scientific">Trifolium medium</name>
    <dbReference type="NCBI Taxonomy" id="97028"/>
    <lineage>
        <taxon>Eukaryota</taxon>
        <taxon>Viridiplantae</taxon>
        <taxon>Streptophyta</taxon>
        <taxon>Embryophyta</taxon>
        <taxon>Tracheophyta</taxon>
        <taxon>Spermatophyta</taxon>
        <taxon>Magnoliopsida</taxon>
        <taxon>eudicotyledons</taxon>
        <taxon>Gunneridae</taxon>
        <taxon>Pentapetalae</taxon>
        <taxon>rosids</taxon>
        <taxon>fabids</taxon>
        <taxon>Fabales</taxon>
        <taxon>Fabaceae</taxon>
        <taxon>Papilionoideae</taxon>
        <taxon>50 kb inversion clade</taxon>
        <taxon>NPAAA clade</taxon>
        <taxon>Hologalegina</taxon>
        <taxon>IRL clade</taxon>
        <taxon>Trifolieae</taxon>
        <taxon>Trifolium</taxon>
    </lineage>
</organism>
<feature type="non-terminal residue" evidence="2">
    <location>
        <position position="1"/>
    </location>
</feature>
<evidence type="ECO:0000313" key="2">
    <source>
        <dbReference type="EMBL" id="MCH95715.1"/>
    </source>
</evidence>
<dbReference type="Proteomes" id="UP000265520">
    <property type="component" value="Unassembled WGS sequence"/>
</dbReference>
<dbReference type="AlphaFoldDB" id="A0A392N9C6"/>
<reference evidence="2 3" key="1">
    <citation type="journal article" date="2018" name="Front. Plant Sci.">
        <title>Red Clover (Trifolium pratense) and Zigzag Clover (T. medium) - A Picture of Genomic Similarities and Differences.</title>
        <authorList>
            <person name="Dluhosova J."/>
            <person name="Istvanek J."/>
            <person name="Nedelnik J."/>
            <person name="Repkova J."/>
        </authorList>
    </citation>
    <scope>NUCLEOTIDE SEQUENCE [LARGE SCALE GENOMIC DNA]</scope>
    <source>
        <strain evidence="3">cv. 10/8</strain>
        <tissue evidence="2">Leaf</tissue>
    </source>
</reference>